<accession>A0A0A9H0R7</accession>
<reference evidence="2" key="1">
    <citation type="submission" date="2014-09" db="EMBL/GenBank/DDBJ databases">
        <authorList>
            <person name="Magalhaes I.L.F."/>
            <person name="Oliveira U."/>
            <person name="Santos F.R."/>
            <person name="Vidigal T.H.D.A."/>
            <person name="Brescovit A.D."/>
            <person name="Santos A.J."/>
        </authorList>
    </citation>
    <scope>NUCLEOTIDE SEQUENCE</scope>
    <source>
        <tissue evidence="2">Shoot tissue taken approximately 20 cm above the soil surface</tissue>
    </source>
</reference>
<dbReference type="AlphaFoldDB" id="A0A0A9H0R7"/>
<dbReference type="EMBL" id="GBRH01171443">
    <property type="protein sequence ID" value="JAE26453.1"/>
    <property type="molecule type" value="Transcribed_RNA"/>
</dbReference>
<proteinExistence type="predicted"/>
<protein>
    <recommendedName>
        <fullName evidence="1">tRNA nucleotidyltransferase/poly(A) polymerase RNA and SrmB- binding domain-containing protein</fullName>
    </recommendedName>
</protein>
<dbReference type="Gene3D" id="1.10.3090.10">
    <property type="entry name" value="cca-adding enzyme, domain 2"/>
    <property type="match status" value="1"/>
</dbReference>
<evidence type="ECO:0000313" key="2">
    <source>
        <dbReference type="EMBL" id="JAE26453.1"/>
    </source>
</evidence>
<name>A0A0A9H0R7_ARUDO</name>
<dbReference type="SUPFAM" id="SSF81891">
    <property type="entry name" value="Poly A polymerase C-terminal region-like"/>
    <property type="match status" value="1"/>
</dbReference>
<dbReference type="PANTHER" id="PTHR43051">
    <property type="entry name" value="POLYNUCLEOTIDE ADENYLYLTRANSFERASE FAMILY PROTEIN"/>
    <property type="match status" value="1"/>
</dbReference>
<evidence type="ECO:0000259" key="1">
    <source>
        <dbReference type="Pfam" id="PF12627"/>
    </source>
</evidence>
<dbReference type="InterPro" id="IPR032828">
    <property type="entry name" value="PolyA_RNA-bd"/>
</dbReference>
<sequence>MRDLSSSIMTIPKGRLMMEMTCMLSYGAAESTIWLLRKYGLLDILLPFQII</sequence>
<dbReference type="PANTHER" id="PTHR43051:SF1">
    <property type="entry name" value="POLYNUCLEOTIDE ADENYLYLTRANSFERASE FAMILY PROTEIN"/>
    <property type="match status" value="1"/>
</dbReference>
<organism evidence="2">
    <name type="scientific">Arundo donax</name>
    <name type="common">Giant reed</name>
    <name type="synonym">Donax arundinaceus</name>
    <dbReference type="NCBI Taxonomy" id="35708"/>
    <lineage>
        <taxon>Eukaryota</taxon>
        <taxon>Viridiplantae</taxon>
        <taxon>Streptophyta</taxon>
        <taxon>Embryophyta</taxon>
        <taxon>Tracheophyta</taxon>
        <taxon>Spermatophyta</taxon>
        <taxon>Magnoliopsida</taxon>
        <taxon>Liliopsida</taxon>
        <taxon>Poales</taxon>
        <taxon>Poaceae</taxon>
        <taxon>PACMAD clade</taxon>
        <taxon>Arundinoideae</taxon>
        <taxon>Arundineae</taxon>
        <taxon>Arundo</taxon>
    </lineage>
</organism>
<dbReference type="InterPro" id="IPR052191">
    <property type="entry name" value="tRNA_ntf/polyA_polymerase_I"/>
</dbReference>
<feature type="domain" description="tRNA nucleotidyltransferase/poly(A) polymerase RNA and SrmB- binding" evidence="1">
    <location>
        <begin position="1"/>
        <end position="48"/>
    </location>
</feature>
<reference evidence="2" key="2">
    <citation type="journal article" date="2015" name="Data Brief">
        <title>Shoot transcriptome of the giant reed, Arundo donax.</title>
        <authorList>
            <person name="Barrero R.A."/>
            <person name="Guerrero F.D."/>
            <person name="Moolhuijzen P."/>
            <person name="Goolsby J.A."/>
            <person name="Tidwell J."/>
            <person name="Bellgard S.E."/>
            <person name="Bellgard M.I."/>
        </authorList>
    </citation>
    <scope>NUCLEOTIDE SEQUENCE</scope>
    <source>
        <tissue evidence="2">Shoot tissue taken approximately 20 cm above the soil surface</tissue>
    </source>
</reference>
<dbReference type="Pfam" id="PF12627">
    <property type="entry name" value="PolyA_pol_RNAbd"/>
    <property type="match status" value="1"/>
</dbReference>